<dbReference type="InterPro" id="IPR024370">
    <property type="entry name" value="PBP_domain"/>
</dbReference>
<dbReference type="AlphaFoldDB" id="A0A107EGD3"/>
<dbReference type="PANTHER" id="PTHR30570">
    <property type="entry name" value="PERIPLASMIC PHOSPHATE BINDING COMPONENT OF PHOSPHATE ABC TRANSPORTER"/>
    <property type="match status" value="1"/>
</dbReference>
<feature type="chain" id="PRO_5007127526" evidence="2">
    <location>
        <begin position="24"/>
        <end position="282"/>
    </location>
</feature>
<dbReference type="CDD" id="cd13653">
    <property type="entry name" value="PBP2_phosphate_like_1"/>
    <property type="match status" value="1"/>
</dbReference>
<accession>A0A107EGD3</accession>
<sequence length="282" mass="30398">MKRVWTQTLLLIALGLTCLHANAAGDGMADTGVTRGKLVITGSSTLAPMIEQIGKRFQVRHPGVQFDVQTGGSGRGISDAMAGQADIGMASRALKDNESTLYSFAVARDGICVILHRDNPVQALSNQQVADIFTGKITNWRQVGGHDAPIVVINPKESFGSVDLFNHFFNIKYSDIKAQRVVGVNAERFKALIDAPNGIAYVSLGAAERQVTANHLPIRLLPADGVAPTTKNIRSGNFPISRPLLLLTKVSPSGLVKEFINFALSAQVTDIVEQYDFVPYLD</sequence>
<dbReference type="PANTHER" id="PTHR30570:SF1">
    <property type="entry name" value="PHOSPHATE-BINDING PROTEIN PSTS"/>
    <property type="match status" value="1"/>
</dbReference>
<evidence type="ECO:0000259" key="3">
    <source>
        <dbReference type="Pfam" id="PF12849"/>
    </source>
</evidence>
<feature type="domain" description="PBP" evidence="3">
    <location>
        <begin position="34"/>
        <end position="266"/>
    </location>
</feature>
<feature type="signal peptide" evidence="2">
    <location>
        <begin position="1"/>
        <end position="23"/>
    </location>
</feature>
<dbReference type="Pfam" id="PF12849">
    <property type="entry name" value="PBP_like_2"/>
    <property type="match status" value="1"/>
</dbReference>
<comment type="caution">
    <text evidence="4">The sequence shown here is derived from an EMBL/GenBank/DDBJ whole genome shotgun (WGS) entry which is preliminary data.</text>
</comment>
<evidence type="ECO:0000256" key="1">
    <source>
        <dbReference type="ARBA" id="ARBA00022729"/>
    </source>
</evidence>
<dbReference type="Gene3D" id="3.40.190.10">
    <property type="entry name" value="Periplasmic binding protein-like II"/>
    <property type="match status" value="2"/>
</dbReference>
<dbReference type="InterPro" id="IPR050811">
    <property type="entry name" value="Phosphate_ABC_transporter"/>
</dbReference>
<evidence type="ECO:0000313" key="4">
    <source>
        <dbReference type="EMBL" id="KWE07609.1"/>
    </source>
</evidence>
<name>A0A107EGD3_9BURK</name>
<reference evidence="4 5" key="1">
    <citation type="submission" date="2015-11" db="EMBL/GenBank/DDBJ databases">
        <title>Expanding the genomic diversity of Burkholderia species for the development of highly accurate diagnostics.</title>
        <authorList>
            <person name="Sahl J."/>
            <person name="Keim P."/>
            <person name="Wagner D."/>
        </authorList>
    </citation>
    <scope>NUCLEOTIDE SEQUENCE [LARGE SCALE GENOMIC DNA]</scope>
    <source>
        <strain evidence="4 5">MSMB2167WGS</strain>
    </source>
</reference>
<gene>
    <name evidence="4" type="ORF">WL73_09255</name>
</gene>
<dbReference type="EMBL" id="LPIX01000033">
    <property type="protein sequence ID" value="KWE07609.1"/>
    <property type="molecule type" value="Genomic_DNA"/>
</dbReference>
<evidence type="ECO:0000256" key="2">
    <source>
        <dbReference type="SAM" id="SignalP"/>
    </source>
</evidence>
<keyword evidence="1 2" id="KW-0732">Signal</keyword>
<protein>
    <submittedName>
        <fullName evidence="4">ABC transporter substrate-binding protein</fullName>
    </submittedName>
</protein>
<organism evidence="4 5">
    <name type="scientific">Burkholderia ubonensis</name>
    <dbReference type="NCBI Taxonomy" id="101571"/>
    <lineage>
        <taxon>Bacteria</taxon>
        <taxon>Pseudomonadati</taxon>
        <taxon>Pseudomonadota</taxon>
        <taxon>Betaproteobacteria</taxon>
        <taxon>Burkholderiales</taxon>
        <taxon>Burkholderiaceae</taxon>
        <taxon>Burkholderia</taxon>
        <taxon>Burkholderia cepacia complex</taxon>
    </lineage>
</organism>
<evidence type="ECO:0000313" key="5">
    <source>
        <dbReference type="Proteomes" id="UP000062998"/>
    </source>
</evidence>
<proteinExistence type="predicted"/>
<dbReference type="OrthoDB" id="4008270at2"/>
<dbReference type="SUPFAM" id="SSF53850">
    <property type="entry name" value="Periplasmic binding protein-like II"/>
    <property type="match status" value="1"/>
</dbReference>
<dbReference type="Proteomes" id="UP000062998">
    <property type="component" value="Unassembled WGS sequence"/>
</dbReference>